<feature type="domain" description="N-acetyltransferase" evidence="1">
    <location>
        <begin position="4"/>
        <end position="150"/>
    </location>
</feature>
<reference evidence="2 3" key="1">
    <citation type="submission" date="2017-04" db="EMBL/GenBank/DDBJ databases">
        <title>Novel microbial lineages endemic to geothermal iron-oxide mats fill important gaps in the evolutionary history of Archaea.</title>
        <authorList>
            <person name="Jay Z.J."/>
            <person name="Beam J.P."/>
            <person name="Dlakic M."/>
            <person name="Rusch D.B."/>
            <person name="Kozubal M.A."/>
            <person name="Inskeep W.P."/>
        </authorList>
    </citation>
    <scope>NUCLEOTIDE SEQUENCE [LARGE SCALE GENOMIC DNA]</scope>
    <source>
        <strain evidence="2">OSP_D</strain>
    </source>
</reference>
<comment type="caution">
    <text evidence="2">The sequence shown here is derived from an EMBL/GenBank/DDBJ whole genome shotgun (WGS) entry which is preliminary data.</text>
</comment>
<evidence type="ECO:0000313" key="3">
    <source>
        <dbReference type="Proteomes" id="UP000240880"/>
    </source>
</evidence>
<dbReference type="InterPro" id="IPR038764">
    <property type="entry name" value="GNAT_N_AcTrfase_prd"/>
</dbReference>
<dbReference type="PROSITE" id="PS51186">
    <property type="entry name" value="GNAT"/>
    <property type="match status" value="1"/>
</dbReference>
<protein>
    <recommendedName>
        <fullName evidence="1">N-acetyltransferase domain-containing protein</fullName>
    </recommendedName>
</protein>
<proteinExistence type="predicted"/>
<accession>A0A2R6ACU8</accession>
<gene>
    <name evidence="2" type="ORF">B9Q01_01790</name>
</gene>
<dbReference type="InterPro" id="IPR000182">
    <property type="entry name" value="GNAT_dom"/>
</dbReference>
<dbReference type="InterPro" id="IPR016181">
    <property type="entry name" value="Acyl_CoA_acyltransferase"/>
</dbReference>
<organism evidence="2 3">
    <name type="scientific">Candidatus Marsarchaeota G1 archaeon OSP_D</name>
    <dbReference type="NCBI Taxonomy" id="1978155"/>
    <lineage>
        <taxon>Archaea</taxon>
        <taxon>Candidatus Marsarchaeota</taxon>
        <taxon>Candidatus Marsarchaeota group 1</taxon>
    </lineage>
</organism>
<dbReference type="GO" id="GO:0016747">
    <property type="term" value="F:acyltransferase activity, transferring groups other than amino-acyl groups"/>
    <property type="evidence" value="ECO:0007669"/>
    <property type="project" value="InterPro"/>
</dbReference>
<dbReference type="PANTHER" id="PTHR41700">
    <property type="entry name" value="GCN5-RELATED N-ACETYLTRANSFERASE"/>
    <property type="match status" value="1"/>
</dbReference>
<dbReference type="AlphaFoldDB" id="A0A2R6ACU8"/>
<dbReference type="Gene3D" id="3.40.630.30">
    <property type="match status" value="1"/>
</dbReference>
<dbReference type="SUPFAM" id="SSF55729">
    <property type="entry name" value="Acyl-CoA N-acyltransferases (Nat)"/>
    <property type="match status" value="1"/>
</dbReference>
<dbReference type="EMBL" id="NEXC01000006">
    <property type="protein sequence ID" value="PSN84187.1"/>
    <property type="molecule type" value="Genomic_DNA"/>
</dbReference>
<name>A0A2R6ACU8_9ARCH</name>
<sequence>MNEISIRELHTIEELSMAEQVQKLAWGMPDIIVTPKEIMRAIASNGGLVLGAFYGEKMVGMSLSFVGRRKNKLYMYSHMTGVSREYQSQGVGYLLKQKQRELSLKMGYELIAWTFDPLIARNAHFNMSKLGTITRTYLRNYYGEMNDEINFGLDTDRVIAEWWSERSVESARKHALSDLEDCHYAIESTDSQGDCKSWSVDPNAKKVLVQIPSDIVALKRVDLKAAQRWRLATREVFEEYFKAGYAALAFLKLNGRLYYVLAKAQLPENVFSE</sequence>
<evidence type="ECO:0000313" key="2">
    <source>
        <dbReference type="EMBL" id="PSN84187.1"/>
    </source>
</evidence>
<dbReference type="Proteomes" id="UP000240880">
    <property type="component" value="Unassembled WGS sequence"/>
</dbReference>
<evidence type="ECO:0000259" key="1">
    <source>
        <dbReference type="PROSITE" id="PS51186"/>
    </source>
</evidence>
<dbReference type="PANTHER" id="PTHR41700:SF1">
    <property type="entry name" value="N-ACETYLTRANSFERASE DOMAIN-CONTAINING PROTEIN"/>
    <property type="match status" value="1"/>
</dbReference>